<dbReference type="KEGG" id="wvi:Weevi_1962"/>
<dbReference type="Pfam" id="PF08843">
    <property type="entry name" value="AbiEii"/>
    <property type="match status" value="1"/>
</dbReference>
<evidence type="ECO:0008006" key="3">
    <source>
        <dbReference type="Google" id="ProtNLM"/>
    </source>
</evidence>
<dbReference type="RefSeq" id="WP_013599028.1">
    <property type="nucleotide sequence ID" value="NC_015144.1"/>
</dbReference>
<dbReference type="AlphaFoldDB" id="F0P1C6"/>
<organism evidence="1 2">
    <name type="scientific">Weeksella virosa (strain ATCC 43766 / DSM 16922 / JCM 21250 / CCUG 30538 / CDC 9751 / IAM 14551 / NBRC 16016 / NCTC 11634 / CL345/78)</name>
    <dbReference type="NCBI Taxonomy" id="865938"/>
    <lineage>
        <taxon>Bacteria</taxon>
        <taxon>Pseudomonadati</taxon>
        <taxon>Bacteroidota</taxon>
        <taxon>Flavobacteriia</taxon>
        <taxon>Flavobacteriales</taxon>
        <taxon>Weeksellaceae</taxon>
        <taxon>Weeksella</taxon>
    </lineage>
</organism>
<reference evidence="1 2" key="1">
    <citation type="journal article" date="2011" name="Stand. Genomic Sci.">
        <title>Complete genome sequence of Weeksella virosa type strain (9751).</title>
        <authorList>
            <person name="Lang E."/>
            <person name="Teshima H."/>
            <person name="Lucas S."/>
            <person name="Lapidus A."/>
            <person name="Hammon N."/>
            <person name="Deshpande S."/>
            <person name="Nolan M."/>
            <person name="Cheng J.F."/>
            <person name="Pitluck S."/>
            <person name="Liolios K."/>
            <person name="Pagani I."/>
            <person name="Mikhailova N."/>
            <person name="Ivanova N."/>
            <person name="Mavromatis K."/>
            <person name="Pati A."/>
            <person name="Tapia R."/>
            <person name="Han C."/>
            <person name="Goodwin L."/>
            <person name="Chen A."/>
            <person name="Palaniappan K."/>
            <person name="Land M."/>
            <person name="Hauser L."/>
            <person name="Chang Y.J."/>
            <person name="Jeffries C.D."/>
            <person name="Brambilla E.M."/>
            <person name="Kopitz M."/>
            <person name="Rohde M."/>
            <person name="Goker M."/>
            <person name="Tindall B.J."/>
            <person name="Detter J.C."/>
            <person name="Woyke T."/>
            <person name="Bristow J."/>
            <person name="Eisen J.A."/>
            <person name="Markowitz V."/>
            <person name="Hugenholtz P."/>
            <person name="Klenk H.P."/>
            <person name="Kyrpides N.C."/>
        </authorList>
    </citation>
    <scope>NUCLEOTIDE SEQUENCE [LARGE SCALE GENOMIC DNA]</scope>
    <source>
        <strain evidence="2">ATCC 43766 / DSM 16922 / JCM 21250 / NBRC 16016 / NCTC 11634 / CL345/78</strain>
    </source>
</reference>
<sequence>MNKNSFYELDKSDKIILFTETATQKGMMPFAVEKDWWVVRTLEIIFKTSAAEHLVFKGGTSLSKSWDLIHRFSEDIDLAIDRNFLGFEGVLSKNKRTQLRKAANKYTSEHFYIELQEKFIEHGFKDLRFNLVEAKDSDQDPRIIEIYYPNVIQSLGYVQPRIQVEVGCRSLIEPYSLRSVVSFVDDLYADNDFSALPIEIPSVNPERTFLEKLFLLHEEFHKPLEKIRVDRLSRHLYDVYQLSKTEFLKAIENVDLYKTIVEHRFNFTKVSGIDYNLLSPKTLDFIPINEVREAWERDYKKMREEMIYQPDSPTFDEIIEQLMIIKNRINEQGWDLGKEYPIP</sequence>
<dbReference type="eggNOG" id="COG2253">
    <property type="taxonomic scope" value="Bacteria"/>
</dbReference>
<name>F0P1C6_WEEVC</name>
<evidence type="ECO:0000313" key="1">
    <source>
        <dbReference type="EMBL" id="ADX68640.1"/>
    </source>
</evidence>
<reference evidence="2" key="2">
    <citation type="journal article" date="2011" name="Stand. Genomic Sci.">
        <title>Complete genome sequence of Weeksella virosa type strain (9751T).</title>
        <authorList>
            <person name="Lang E."/>
            <person name="Teshima H."/>
            <person name="Lucas S."/>
            <person name="Lapidus A."/>
            <person name="Hammon N."/>
            <person name="Deshpande S."/>
            <person name="Nolan M."/>
            <person name="Cheng J."/>
            <person name="Pitluck S."/>
            <person name="Liolios K."/>
            <person name="Pagani I."/>
            <person name="Mikhailova N."/>
            <person name="Ivanova N."/>
            <person name="Mavromatis K."/>
            <person name="Pati A."/>
            <person name="Tapia R."/>
            <person name="Han C."/>
            <person name="Goodwin L."/>
            <person name="Chen A."/>
            <person name="Palaniappan K."/>
            <person name="Land M."/>
            <person name="Hauser L."/>
            <person name="Chang Y."/>
            <person name="Jeffries C."/>
            <person name="Brambilla E."/>
            <person name="Kopitz M."/>
            <person name="Rohde M."/>
            <person name="Goker M."/>
            <person name="Tindall B."/>
            <person name="Detter J."/>
            <person name="Woyke T."/>
            <person name="Bristow J."/>
            <person name="Eisen J."/>
            <person name="Markowitz V."/>
            <person name="Hugenholtz P."/>
            <person name="Klenk H."/>
            <person name="Kyrpides N."/>
        </authorList>
    </citation>
    <scope>NUCLEOTIDE SEQUENCE [LARGE SCALE GENOMIC DNA]</scope>
    <source>
        <strain evidence="2">ATCC 43766 / DSM 16922 / JCM 21250 / NBRC 16016 / NCTC 11634 / CL345/78</strain>
    </source>
</reference>
<dbReference type="HOGENOM" id="CLU_066201_0_1_10"/>
<gene>
    <name evidence="1" type="ordered locus">Weevi_1962</name>
</gene>
<protein>
    <recommendedName>
        <fullName evidence="3">Nucleotidyl transferase AbiEii/AbiGii toxin family protein</fullName>
    </recommendedName>
</protein>
<dbReference type="Gene3D" id="3.10.450.620">
    <property type="entry name" value="JHP933, nucleotidyltransferase-like core domain"/>
    <property type="match status" value="1"/>
</dbReference>
<evidence type="ECO:0000313" key="2">
    <source>
        <dbReference type="Proteomes" id="UP000008641"/>
    </source>
</evidence>
<dbReference type="Proteomes" id="UP000008641">
    <property type="component" value="Chromosome"/>
</dbReference>
<proteinExistence type="predicted"/>
<dbReference type="STRING" id="865938.Weevi_1962"/>
<keyword evidence="2" id="KW-1185">Reference proteome</keyword>
<dbReference type="InterPro" id="IPR014942">
    <property type="entry name" value="AbiEii"/>
</dbReference>
<dbReference type="EMBL" id="CP002455">
    <property type="protein sequence ID" value="ADX68640.1"/>
    <property type="molecule type" value="Genomic_DNA"/>
</dbReference>
<accession>F0P1C6</accession>
<dbReference type="OrthoDB" id="9780929at2"/>